<keyword evidence="5" id="KW-0342">GTP-binding</keyword>
<dbReference type="Gene3D" id="3.30.230.10">
    <property type="match status" value="1"/>
</dbReference>
<dbReference type="Gene3D" id="3.30.70.870">
    <property type="entry name" value="Elongation Factor G (Translational Gtpase), domain 3"/>
    <property type="match status" value="1"/>
</dbReference>
<proteinExistence type="predicted"/>
<dbReference type="InterPro" id="IPR005225">
    <property type="entry name" value="Small_GTP-bd"/>
</dbReference>
<dbReference type="Pfam" id="PF14492">
    <property type="entry name" value="EFG_III"/>
    <property type="match status" value="1"/>
</dbReference>
<dbReference type="InterPro" id="IPR000795">
    <property type="entry name" value="T_Tr_GTP-bd_dom"/>
</dbReference>
<dbReference type="PROSITE" id="PS00301">
    <property type="entry name" value="G_TR_1"/>
    <property type="match status" value="1"/>
</dbReference>
<feature type="domain" description="Tr-type G" evidence="7">
    <location>
        <begin position="2"/>
        <end position="326"/>
    </location>
</feature>
<dbReference type="PANTHER" id="PTHR43261:SF1">
    <property type="entry name" value="RIBOSOME-RELEASING FACTOR 2, MITOCHONDRIAL"/>
    <property type="match status" value="1"/>
</dbReference>
<evidence type="ECO:0000256" key="1">
    <source>
        <dbReference type="ARBA" id="ARBA00017891"/>
    </source>
</evidence>
<dbReference type="PANTHER" id="PTHR43261">
    <property type="entry name" value="TRANSLATION ELONGATION FACTOR G-RELATED"/>
    <property type="match status" value="1"/>
</dbReference>
<reference evidence="8" key="1">
    <citation type="submission" date="2023-03" db="EMBL/GenBank/DDBJ databases">
        <title>Mating type loci evolution in Malassezia.</title>
        <authorList>
            <person name="Coelho M.A."/>
        </authorList>
    </citation>
    <scope>NUCLEOTIDE SEQUENCE</scope>
    <source>
        <strain evidence="8">CBS 11721</strain>
    </source>
</reference>
<dbReference type="InterPro" id="IPR053905">
    <property type="entry name" value="EF-G-like_DII"/>
</dbReference>
<dbReference type="InterPro" id="IPR000640">
    <property type="entry name" value="EFG_V-like"/>
</dbReference>
<dbReference type="InterPro" id="IPR009000">
    <property type="entry name" value="Transl_B-barrel_sf"/>
</dbReference>
<protein>
    <recommendedName>
        <fullName evidence="1">Elongation factor 2</fullName>
    </recommendedName>
</protein>
<dbReference type="CDD" id="cd03713">
    <property type="entry name" value="EFG_mtEFG_C"/>
    <property type="match status" value="1"/>
</dbReference>
<dbReference type="SUPFAM" id="SSF50447">
    <property type="entry name" value="Translation proteins"/>
    <property type="match status" value="1"/>
</dbReference>
<evidence type="ECO:0000256" key="5">
    <source>
        <dbReference type="ARBA" id="ARBA00023134"/>
    </source>
</evidence>
<dbReference type="NCBIfam" id="TIGR00231">
    <property type="entry name" value="small_GTP"/>
    <property type="match status" value="1"/>
</dbReference>
<evidence type="ECO:0000313" key="9">
    <source>
        <dbReference type="Proteomes" id="UP001219933"/>
    </source>
</evidence>
<comment type="function">
    <text evidence="6">Catalyzes the GTP-dependent ribosomal translocation step during translation elongation. During this step, the ribosome changes from the pre-translocational (PRE) to the post-translocational (POST) state as the newly formed A-site-bound peptidyl-tRNA and P-site-bound deacylated tRNA move to the P and E sites, respectively. Catalyzes the coordinated movement of the two tRNA molecules, the mRNA and conformational changes in the ribosome.</text>
</comment>
<evidence type="ECO:0000313" key="8">
    <source>
        <dbReference type="EMBL" id="WFD35736.1"/>
    </source>
</evidence>
<dbReference type="InterPro" id="IPR035649">
    <property type="entry name" value="EFG_V"/>
</dbReference>
<dbReference type="InterPro" id="IPR027417">
    <property type="entry name" value="P-loop_NTPase"/>
</dbReference>
<gene>
    <name evidence="8" type="ORF">MCUN1_002597</name>
</gene>
<evidence type="ECO:0000256" key="2">
    <source>
        <dbReference type="ARBA" id="ARBA00022741"/>
    </source>
</evidence>
<dbReference type="InterPro" id="IPR035647">
    <property type="entry name" value="EFG_III/V"/>
</dbReference>
<dbReference type="InterPro" id="IPR009022">
    <property type="entry name" value="EFG_III"/>
</dbReference>
<dbReference type="Gene3D" id="3.40.50.300">
    <property type="entry name" value="P-loop containing nucleotide triphosphate hydrolases"/>
    <property type="match status" value="1"/>
</dbReference>
<keyword evidence="3" id="KW-0648">Protein biosynthesis</keyword>
<dbReference type="Gene3D" id="2.40.30.10">
    <property type="entry name" value="Translation factors"/>
    <property type="match status" value="1"/>
</dbReference>
<dbReference type="GO" id="GO:0032543">
    <property type="term" value="P:mitochondrial translation"/>
    <property type="evidence" value="ECO:0007669"/>
    <property type="project" value="TreeGrafter"/>
</dbReference>
<dbReference type="Pfam" id="PF00009">
    <property type="entry name" value="GTP_EFTU"/>
    <property type="match status" value="1"/>
</dbReference>
<dbReference type="Pfam" id="PF22042">
    <property type="entry name" value="EF-G_D2"/>
    <property type="match status" value="1"/>
</dbReference>
<accession>A0AAF0ES57</accession>
<keyword evidence="4" id="KW-0496">Mitochondrion</keyword>
<dbReference type="Proteomes" id="UP001219933">
    <property type="component" value="Chromosome 3"/>
</dbReference>
<dbReference type="CDD" id="cd16262">
    <property type="entry name" value="EFG_III"/>
    <property type="match status" value="1"/>
</dbReference>
<dbReference type="Pfam" id="PF00679">
    <property type="entry name" value="EFG_C"/>
    <property type="match status" value="1"/>
</dbReference>
<dbReference type="AlphaFoldDB" id="A0AAF0ES57"/>
<evidence type="ECO:0000259" key="7">
    <source>
        <dbReference type="PROSITE" id="PS51722"/>
    </source>
</evidence>
<dbReference type="InterPro" id="IPR041095">
    <property type="entry name" value="EFG_II"/>
</dbReference>
<name>A0AAF0ES57_9BASI</name>
<dbReference type="GO" id="GO:0005525">
    <property type="term" value="F:GTP binding"/>
    <property type="evidence" value="ECO:0007669"/>
    <property type="project" value="UniProtKB-KW"/>
</dbReference>
<organism evidence="8 9">
    <name type="scientific">Malassezia cuniculi</name>
    <dbReference type="NCBI Taxonomy" id="948313"/>
    <lineage>
        <taxon>Eukaryota</taxon>
        <taxon>Fungi</taxon>
        <taxon>Dikarya</taxon>
        <taxon>Basidiomycota</taxon>
        <taxon>Ustilaginomycotina</taxon>
        <taxon>Malasseziomycetes</taxon>
        <taxon>Malasseziales</taxon>
        <taxon>Malasseziaceae</taxon>
        <taxon>Malassezia</taxon>
    </lineage>
</organism>
<dbReference type="InterPro" id="IPR031157">
    <property type="entry name" value="G_TR_CS"/>
</dbReference>
<dbReference type="Gene3D" id="3.30.70.240">
    <property type="match status" value="1"/>
</dbReference>
<dbReference type="PRINTS" id="PR00315">
    <property type="entry name" value="ELONGATNFCT"/>
</dbReference>
<dbReference type="PROSITE" id="PS51722">
    <property type="entry name" value="G_TR_2"/>
    <property type="match status" value="1"/>
</dbReference>
<dbReference type="GO" id="GO:0032790">
    <property type="term" value="P:ribosome disassembly"/>
    <property type="evidence" value="ECO:0007669"/>
    <property type="project" value="TreeGrafter"/>
</dbReference>
<evidence type="ECO:0000256" key="4">
    <source>
        <dbReference type="ARBA" id="ARBA00023128"/>
    </source>
</evidence>
<dbReference type="SUPFAM" id="SSF54980">
    <property type="entry name" value="EF-G C-terminal domain-like"/>
    <property type="match status" value="2"/>
</dbReference>
<evidence type="ECO:0000256" key="6">
    <source>
        <dbReference type="ARBA" id="ARBA00024731"/>
    </source>
</evidence>
<dbReference type="GO" id="GO:0005759">
    <property type="term" value="C:mitochondrial matrix"/>
    <property type="evidence" value="ECO:0007669"/>
    <property type="project" value="UniProtKB-ARBA"/>
</dbReference>
<dbReference type="GO" id="GO:0003924">
    <property type="term" value="F:GTPase activity"/>
    <property type="evidence" value="ECO:0007669"/>
    <property type="project" value="InterPro"/>
</dbReference>
<dbReference type="InterPro" id="IPR020568">
    <property type="entry name" value="Ribosomal_Su5_D2-typ_SF"/>
</dbReference>
<sequence>MPVIRNVGIVAHIDAGKTTLTERLLRLSNTSFESKTSEAPRAPPGDVDSGTTVTDFLEEERERGITIQSAAVGPVWWTSDTIKPELERRKQPHSIATTFVDTPGHVDFGFEVERSVRVVDGSVVVLDGVEGVEPQTANVWRQASRYDVKANVIFVNKMDRTGSSLARTVRSVHHSLHKRPVVLQLPVKMSQIAAAAGGKSSAVDNDPLVGLVDVARMKLLRFEGVAGENCVDEPLTEKYADLYHEAKKARAALVDVVSAYDEELMMEIIENEGQDGDAFAPGALQDAIRRLTLDGQIVPVLCGSAAKNIGVQPLLDAIALYLPSPADKPPVSGTVGAGEPVSLPTASPTLSVLAFKVVWDPRRGPVTFVRVYSGRVNRKTTLYNTATGQKERATRILFPFADQYNDVPELLGGQVGVILGLQNTRTGDTLIDAHVLRTEKKYASLRLRPVHVPPPVFSVSVEPQSKSDEGPVLEALRMLIRTDPSLRFDEGSSATASGASQMVLSGMGELHLEIAQHRLEQEFKVNAHFGHVRVGFRETITDGSEGDAEVLFDREIGGKRAKIGLKVAVRALDADAVPSDPHLGGNDLALAVPDDSDFTFDNGMSLAHVLRQGVAAAVSRGPLSGYPLAGLHITLEANQTFGPELCTPAAVRLAVSEALRTALGYPRGAQASGITTLMEPMMHVRIEAPETSAGRVSSDICSEQAGSIDEMVPASEETAHGECDVYVPPDDEHEAAAQDDAKIYITARIPLSRMMRYSTRLRALTGGVGTYTMSFDGFAPVQPDREREILEELGRIPRR</sequence>
<keyword evidence="9" id="KW-1185">Reference proteome</keyword>
<dbReference type="FunFam" id="3.40.50.300:FF:000514">
    <property type="entry name" value="Ribosome-releasing factor 2, mitochondrial"/>
    <property type="match status" value="1"/>
</dbReference>
<dbReference type="SMART" id="SM00838">
    <property type="entry name" value="EFG_C"/>
    <property type="match status" value="1"/>
</dbReference>
<dbReference type="SUPFAM" id="SSF52540">
    <property type="entry name" value="P-loop containing nucleoside triphosphate hydrolases"/>
    <property type="match status" value="1"/>
</dbReference>
<dbReference type="InterPro" id="IPR014721">
    <property type="entry name" value="Ribsml_uS5_D2-typ_fold_subgr"/>
</dbReference>
<dbReference type="EMBL" id="CP119879">
    <property type="protein sequence ID" value="WFD35736.1"/>
    <property type="molecule type" value="Genomic_DNA"/>
</dbReference>
<dbReference type="SUPFAM" id="SSF54211">
    <property type="entry name" value="Ribosomal protein S5 domain 2-like"/>
    <property type="match status" value="1"/>
</dbReference>
<evidence type="ECO:0000256" key="3">
    <source>
        <dbReference type="ARBA" id="ARBA00022917"/>
    </source>
</evidence>
<keyword evidence="2" id="KW-0547">Nucleotide-binding</keyword>